<comment type="caution">
    <text evidence="3">The sequence shown here is derived from an EMBL/GenBank/DDBJ whole genome shotgun (WGS) entry which is preliminary data.</text>
</comment>
<evidence type="ECO:0000256" key="1">
    <source>
        <dbReference type="ARBA" id="ARBA00023125"/>
    </source>
</evidence>
<accession>A0AA37KAB6</accession>
<evidence type="ECO:0000256" key="2">
    <source>
        <dbReference type="PROSITE-ProRule" id="PRU00252"/>
    </source>
</evidence>
<protein>
    <recommendedName>
        <fullName evidence="5">Single-stranded DNA-binding protein</fullName>
    </recommendedName>
</protein>
<dbReference type="PROSITE" id="PS50935">
    <property type="entry name" value="SSB"/>
    <property type="match status" value="1"/>
</dbReference>
<reference evidence="3" key="1">
    <citation type="submission" date="2022-01" db="EMBL/GenBank/DDBJ databases">
        <title>Novel bile acid biosynthetic pathways are enriched in the microbiome of centenarians.</title>
        <authorList>
            <person name="Sato Y."/>
            <person name="Atarashi K."/>
            <person name="Plichta R.D."/>
            <person name="Arai Y."/>
            <person name="Sasajima S."/>
            <person name="Kearney M.S."/>
            <person name="Suda W."/>
            <person name="Takeshita K."/>
            <person name="Sasaki T."/>
            <person name="Okamoto S."/>
            <person name="Skelly N.A."/>
            <person name="Okamura Y."/>
            <person name="Vlamakis H."/>
            <person name="Li Y."/>
            <person name="Tanoue T."/>
            <person name="Takei H."/>
            <person name="Nittono H."/>
            <person name="Narushima S."/>
            <person name="Irie J."/>
            <person name="Itoh H."/>
            <person name="Moriya K."/>
            <person name="Sugiura Y."/>
            <person name="Suematsu M."/>
            <person name="Moritoki N."/>
            <person name="Shibata S."/>
            <person name="Littman R.D."/>
            <person name="Fischbach A.M."/>
            <person name="Uwamino Y."/>
            <person name="Inoue T."/>
            <person name="Honda A."/>
            <person name="Hattori M."/>
            <person name="Murai T."/>
            <person name="Xavier J.R."/>
            <person name="Hirose N."/>
            <person name="Honda K."/>
        </authorList>
    </citation>
    <scope>NUCLEOTIDE SEQUENCE</scope>
    <source>
        <strain evidence="3">CE91-St3</strain>
    </source>
</reference>
<evidence type="ECO:0000313" key="4">
    <source>
        <dbReference type="Proteomes" id="UP001055114"/>
    </source>
</evidence>
<gene>
    <name evidence="3" type="ORF">CE91St3_32880</name>
</gene>
<dbReference type="Pfam" id="PF00436">
    <property type="entry name" value="SSB"/>
    <property type="match status" value="1"/>
</dbReference>
<dbReference type="SUPFAM" id="SSF50249">
    <property type="entry name" value="Nucleic acid-binding proteins"/>
    <property type="match status" value="1"/>
</dbReference>
<dbReference type="InterPro" id="IPR000424">
    <property type="entry name" value="Primosome_PriB/ssb"/>
</dbReference>
<sequence>MSTIKGFVQNERIEIRENNGRSVCNFDICVSEGAQYKDTEGNYKPRTGWRALFVKVEMWGQKDKVQPMVEKLKKGSLVAVTGDLGMKSHEYNGQTYTNVSMMAYKVEPLVKG</sequence>
<dbReference type="GO" id="GO:0003697">
    <property type="term" value="F:single-stranded DNA binding"/>
    <property type="evidence" value="ECO:0007669"/>
    <property type="project" value="InterPro"/>
</dbReference>
<proteinExistence type="predicted"/>
<dbReference type="Gene3D" id="2.40.50.140">
    <property type="entry name" value="Nucleic acid-binding proteins"/>
    <property type="match status" value="1"/>
</dbReference>
<dbReference type="RefSeq" id="WP_075965672.1">
    <property type="nucleotide sequence ID" value="NZ_BQNZ01000003.1"/>
</dbReference>
<evidence type="ECO:0008006" key="5">
    <source>
        <dbReference type="Google" id="ProtNLM"/>
    </source>
</evidence>
<dbReference type="Proteomes" id="UP001055114">
    <property type="component" value="Unassembled WGS sequence"/>
</dbReference>
<dbReference type="EMBL" id="BQNZ01000003">
    <property type="protein sequence ID" value="GKH73425.1"/>
    <property type="molecule type" value="Genomic_DNA"/>
</dbReference>
<dbReference type="InterPro" id="IPR012340">
    <property type="entry name" value="NA-bd_OB-fold"/>
</dbReference>
<organism evidence="3 4">
    <name type="scientific">Parabacteroides merdae</name>
    <dbReference type="NCBI Taxonomy" id="46503"/>
    <lineage>
        <taxon>Bacteria</taxon>
        <taxon>Pseudomonadati</taxon>
        <taxon>Bacteroidota</taxon>
        <taxon>Bacteroidia</taxon>
        <taxon>Bacteroidales</taxon>
        <taxon>Tannerellaceae</taxon>
        <taxon>Parabacteroides</taxon>
    </lineage>
</organism>
<name>A0AA37KAB6_9BACT</name>
<dbReference type="AlphaFoldDB" id="A0AA37KAB6"/>
<evidence type="ECO:0000313" key="3">
    <source>
        <dbReference type="EMBL" id="GKH73425.1"/>
    </source>
</evidence>
<keyword evidence="1 2" id="KW-0238">DNA-binding</keyword>